<dbReference type="GO" id="GO:0070967">
    <property type="term" value="F:coenzyme F420 binding"/>
    <property type="evidence" value="ECO:0007669"/>
    <property type="project" value="TreeGrafter"/>
</dbReference>
<dbReference type="InterPro" id="IPR019595">
    <property type="entry name" value="DUF2470"/>
</dbReference>
<evidence type="ECO:0000313" key="4">
    <source>
        <dbReference type="Proteomes" id="UP000535509"/>
    </source>
</evidence>
<protein>
    <submittedName>
        <fullName evidence="3">HugZ family heme oxygenase</fullName>
        <ecNumber evidence="3">1.14.14.18</ecNumber>
    </submittedName>
</protein>
<dbReference type="GO" id="GO:0016627">
    <property type="term" value="F:oxidoreductase activity, acting on the CH-CH group of donors"/>
    <property type="evidence" value="ECO:0007669"/>
    <property type="project" value="TreeGrafter"/>
</dbReference>
<gene>
    <name evidence="3" type="primary">hugZ</name>
    <name evidence="3" type="ORF">CX802_02610</name>
</gene>
<sequence>MDAKRKAIEHMNSDHMDTLIMLCKHFGAVQNPTNVRLDSIDEDGMDIACDQLLVRVAFLKKAEQNGEGFKTAIIDLMSSLDIKEGIAAVSKDMIDFIDSFNSVLISSLNGDHCVCSYAPVVRDNNDFYILISEVSEHFKSIKENSDKISIMFLEDESKAKTVFARKRASFRSKAIFLDDKKESLFSKFESKFKSESAIKMIKNMSDFHIIKIEINKGRFVKGFGAAYDTDGFEIIQRAHGANPHNNKR</sequence>
<dbReference type="EMBL" id="AABTCC010000005">
    <property type="protein sequence ID" value="EAI8858745.1"/>
    <property type="molecule type" value="Genomic_DNA"/>
</dbReference>
<organism evidence="3 4">
    <name type="scientific">Campylobacter fetus</name>
    <dbReference type="NCBI Taxonomy" id="196"/>
    <lineage>
        <taxon>Bacteria</taxon>
        <taxon>Pseudomonadati</taxon>
        <taxon>Campylobacterota</taxon>
        <taxon>Epsilonproteobacteria</taxon>
        <taxon>Campylobacterales</taxon>
        <taxon>Campylobacteraceae</taxon>
        <taxon>Campylobacter</taxon>
    </lineage>
</organism>
<feature type="domain" description="DUF2470" evidence="2">
    <location>
        <begin position="5"/>
        <end position="63"/>
    </location>
</feature>
<dbReference type="Gene3D" id="3.20.180.10">
    <property type="entry name" value="PNP-oxidase-like"/>
    <property type="match status" value="1"/>
</dbReference>
<dbReference type="GeneID" id="61065568"/>
<dbReference type="EC" id="1.14.14.18" evidence="3"/>
<dbReference type="InterPro" id="IPR052019">
    <property type="entry name" value="F420H2_bilvrd_red/Heme_oxyg"/>
</dbReference>
<accession>A0A5L8JWR8</accession>
<evidence type="ECO:0000313" key="3">
    <source>
        <dbReference type="EMBL" id="EAI8858745.1"/>
    </source>
</evidence>
<dbReference type="Pfam" id="PF10615">
    <property type="entry name" value="DUF2470"/>
    <property type="match status" value="1"/>
</dbReference>
<reference evidence="3 4" key="1">
    <citation type="submission" date="2018-06" db="EMBL/GenBank/DDBJ databases">
        <authorList>
            <consortium name="PulseNet: The National Subtyping Network for Foodborne Disease Surveillance"/>
            <person name="Tarr C.L."/>
            <person name="Trees E."/>
            <person name="Katz L.S."/>
            <person name="Carleton-Romer H.A."/>
            <person name="Stroika S."/>
            <person name="Kucerova Z."/>
            <person name="Roache K.F."/>
            <person name="Sabol A.L."/>
            <person name="Besser J."/>
            <person name="Gerner-Smidt P."/>
        </authorList>
    </citation>
    <scope>NUCLEOTIDE SEQUENCE [LARGE SCALE GENOMIC DNA]</scope>
    <source>
        <strain evidence="3 4">PNUSAC001503</strain>
    </source>
</reference>
<evidence type="ECO:0000259" key="2">
    <source>
        <dbReference type="Pfam" id="PF10615"/>
    </source>
</evidence>
<dbReference type="Proteomes" id="UP000535509">
    <property type="component" value="Unassembled WGS sequence"/>
</dbReference>
<proteinExistence type="predicted"/>
<name>A0A5L8JWR8_CAMFE</name>
<dbReference type="NCBIfam" id="TIGR04109">
    <property type="entry name" value="heme_ox_HugZ"/>
    <property type="match status" value="1"/>
</dbReference>
<dbReference type="PANTHER" id="PTHR35176:SF6">
    <property type="entry name" value="HEME OXYGENASE HI_0854-RELATED"/>
    <property type="match status" value="1"/>
</dbReference>
<evidence type="ECO:0000256" key="1">
    <source>
        <dbReference type="ARBA" id="ARBA00023002"/>
    </source>
</evidence>
<dbReference type="Gene3D" id="2.30.110.10">
    <property type="entry name" value="Electron Transport, Fmn-binding Protein, Chain A"/>
    <property type="match status" value="1"/>
</dbReference>
<dbReference type="PANTHER" id="PTHR35176">
    <property type="entry name" value="HEME OXYGENASE HI_0854-RELATED"/>
    <property type="match status" value="1"/>
</dbReference>
<dbReference type="InterPro" id="IPR026324">
    <property type="entry name" value="Haem_oxygenase_HugZ"/>
</dbReference>
<dbReference type="SUPFAM" id="SSF50475">
    <property type="entry name" value="FMN-binding split barrel"/>
    <property type="match status" value="2"/>
</dbReference>
<dbReference type="GO" id="GO:0005829">
    <property type="term" value="C:cytosol"/>
    <property type="evidence" value="ECO:0007669"/>
    <property type="project" value="TreeGrafter"/>
</dbReference>
<dbReference type="OMA" id="NNPHNVE"/>
<keyword evidence="4" id="KW-1185">Reference proteome</keyword>
<dbReference type="InterPro" id="IPR037119">
    <property type="entry name" value="Haem_oxidase_HugZ-like_sf"/>
</dbReference>
<keyword evidence="1 3" id="KW-0560">Oxidoreductase</keyword>
<comment type="caution">
    <text evidence="3">The sequence shown here is derived from an EMBL/GenBank/DDBJ whole genome shotgun (WGS) entry which is preliminary data.</text>
</comment>
<dbReference type="GO" id="GO:0004392">
    <property type="term" value="F:heme oxygenase (decyclizing) activity"/>
    <property type="evidence" value="ECO:0007669"/>
    <property type="project" value="UniProtKB-EC"/>
</dbReference>
<dbReference type="InterPro" id="IPR012349">
    <property type="entry name" value="Split_barrel_FMN-bd"/>
</dbReference>
<dbReference type="RefSeq" id="WP_002847781.1">
    <property type="nucleotide sequence ID" value="NZ_AACCWO020000050.1"/>
</dbReference>
<dbReference type="AlphaFoldDB" id="A0A5L8JWR8"/>